<comment type="caution">
    <text evidence="4">The sequence shown here is derived from an EMBL/GenBank/DDBJ whole genome shotgun (WGS) entry which is preliminary data.</text>
</comment>
<dbReference type="PRINTS" id="PR01217">
    <property type="entry name" value="PRICHEXTENSN"/>
</dbReference>
<evidence type="ECO:0000313" key="5">
    <source>
        <dbReference type="Proteomes" id="UP000612055"/>
    </source>
</evidence>
<feature type="region of interest" description="Disordered" evidence="1">
    <location>
        <begin position="731"/>
        <end position="844"/>
    </location>
</feature>
<dbReference type="InterPro" id="IPR011641">
    <property type="entry name" value="Tyr-kin_ephrin_A/B_rcpt-like"/>
</dbReference>
<keyword evidence="5" id="KW-1185">Reference proteome</keyword>
<dbReference type="PANTHER" id="PTHR46104:SF1">
    <property type="entry name" value="GENE 9195-RELATED"/>
    <property type="match status" value="1"/>
</dbReference>
<feature type="signal peptide" evidence="2">
    <location>
        <begin position="1"/>
        <end position="21"/>
    </location>
</feature>
<dbReference type="PANTHER" id="PTHR46104">
    <property type="entry name" value="GENE 9195-RELATED-RELATED"/>
    <property type="match status" value="1"/>
</dbReference>
<evidence type="ECO:0000313" key="4">
    <source>
        <dbReference type="EMBL" id="KAG2483575.1"/>
    </source>
</evidence>
<proteinExistence type="predicted"/>
<sequence>MRPSPALAALLALAAVASVAAQGFEPGSTVIPQRVALPTGFRVTCYDGYELIFTNDQYAADGVTVVQDFYPYPVGQCKLCPAGTATMDGFRCIPCPSGYWSDAGARECTACMPGYITKGVAPASPGITTYDQVQKLNAGIASCKQCPPGYFQPNLAGTVCLPCPSGFVSTVGATQCTPCGPGTFHGLGTGLAGTGVYNTTTAADGTTTSREATNGEVTAVTGVVPTSGADYFTLPNTCIKCPANFYQPLSAQAATATSGDGAFSACRRCEDGWWSAPGSESCTKCPAGSYRNSYFDGSLQLVAPGIAPVYEYAAAMDTDTLVSGNRCFKCPKGTYAPVDGMSTCLPCPAGTFASSTGSTACNRCNNGTNSLYGLRTQQLSWDTVNAATLTPLKLYTISGYDQGDGVWKLLRTGADERFWLAAKGDACQPNLPGYFTDVAGLPIQLPCRPGTFMAPGETQKNFCKTCVFGTFNEDFAQPVCKACWPGSYADEIGMRKCLITQPGYYTNPDPAAVNATYDVTAVTATTEPGTGGAAVPLVVGARDPTPAGMGFYQNVAEKSFAIRCLPGSYADVVGLPVCKQCQAGRFQDAEGQAVCYECDAGFYSGYGAVNCVECPAGSITPKKGTSRCSKCSPGFYANRDSAATECRACPRGWFGPYAGAFSSDGFGPGGPRGCYQCAFDFFTNRPGMDNCTACPPMDVGGGVMVPTCTETPGSQRCKPCALLVNLQVNRSSTNVPPPPAPSPSPPPPPSPLPPSPPPPSPKPPSPDPPSPKPPSPSPPSPEPPSPVPPSPQPPSPLPPSPKPPSPHPSPKPPGAPSLPNNTGNNPAGDPNGRRLLRAPSADETKRLLDLVRTELVEEEEDDE</sequence>
<name>A0A835XMA1_9CHLO</name>
<feature type="compositionally biased region" description="Pro residues" evidence="1">
    <location>
        <begin position="735"/>
        <end position="816"/>
    </location>
</feature>
<accession>A0A835XMA1</accession>
<evidence type="ECO:0000256" key="1">
    <source>
        <dbReference type="SAM" id="MobiDB-lite"/>
    </source>
</evidence>
<feature type="domain" description="Tyrosine-protein kinase ephrin type A/B receptor-like" evidence="3">
    <location>
        <begin position="325"/>
        <end position="364"/>
    </location>
</feature>
<keyword evidence="2" id="KW-0732">Signal</keyword>
<feature type="chain" id="PRO_5032677227" description="Tyrosine-protein kinase ephrin type A/B receptor-like domain-containing protein" evidence="2">
    <location>
        <begin position="22"/>
        <end position="863"/>
    </location>
</feature>
<protein>
    <recommendedName>
        <fullName evidence="3">Tyrosine-protein kinase ephrin type A/B receptor-like domain-containing protein</fullName>
    </recommendedName>
</protein>
<dbReference type="Pfam" id="PF07699">
    <property type="entry name" value="Ephrin_rec_like"/>
    <property type="match status" value="3"/>
</dbReference>
<reference evidence="4" key="1">
    <citation type="journal article" date="2020" name="bioRxiv">
        <title>Comparative genomics of Chlamydomonas.</title>
        <authorList>
            <person name="Craig R.J."/>
            <person name="Hasan A.R."/>
            <person name="Ness R.W."/>
            <person name="Keightley P.D."/>
        </authorList>
    </citation>
    <scope>NUCLEOTIDE SEQUENCE</scope>
    <source>
        <strain evidence="4">CCAP 11/70</strain>
    </source>
</reference>
<dbReference type="EMBL" id="JAEHOE010000172">
    <property type="protein sequence ID" value="KAG2483575.1"/>
    <property type="molecule type" value="Genomic_DNA"/>
</dbReference>
<dbReference type="AlphaFoldDB" id="A0A835XMA1"/>
<dbReference type="SMART" id="SM01411">
    <property type="entry name" value="Ephrin_rec_like"/>
    <property type="match status" value="8"/>
</dbReference>
<evidence type="ECO:0000256" key="2">
    <source>
        <dbReference type="SAM" id="SignalP"/>
    </source>
</evidence>
<dbReference type="Proteomes" id="UP000612055">
    <property type="component" value="Unassembled WGS sequence"/>
</dbReference>
<evidence type="ECO:0000259" key="3">
    <source>
        <dbReference type="Pfam" id="PF07699"/>
    </source>
</evidence>
<organism evidence="4 5">
    <name type="scientific">Edaphochlamys debaryana</name>
    <dbReference type="NCBI Taxonomy" id="47281"/>
    <lineage>
        <taxon>Eukaryota</taxon>
        <taxon>Viridiplantae</taxon>
        <taxon>Chlorophyta</taxon>
        <taxon>core chlorophytes</taxon>
        <taxon>Chlorophyceae</taxon>
        <taxon>CS clade</taxon>
        <taxon>Chlamydomonadales</taxon>
        <taxon>Chlamydomonadales incertae sedis</taxon>
        <taxon>Edaphochlamys</taxon>
    </lineage>
</organism>
<gene>
    <name evidence="4" type="ORF">HYH03_017582</name>
</gene>
<dbReference type="InterPro" id="IPR009030">
    <property type="entry name" value="Growth_fac_rcpt_cys_sf"/>
</dbReference>
<dbReference type="Gene3D" id="2.10.50.10">
    <property type="entry name" value="Tumor Necrosis Factor Receptor, subunit A, domain 2"/>
    <property type="match status" value="5"/>
</dbReference>
<dbReference type="SUPFAM" id="SSF57184">
    <property type="entry name" value="Growth factor receptor domain"/>
    <property type="match status" value="3"/>
</dbReference>
<feature type="domain" description="Tyrosine-protein kinase ephrin type A/B receptor-like" evidence="3">
    <location>
        <begin position="623"/>
        <end position="662"/>
    </location>
</feature>
<dbReference type="OrthoDB" id="2012039at2759"/>
<feature type="domain" description="Tyrosine-protein kinase ephrin type A/B receptor-like" evidence="3">
    <location>
        <begin position="136"/>
        <end position="168"/>
    </location>
</feature>